<evidence type="ECO:0000313" key="1">
    <source>
        <dbReference type="EMBL" id="GFH86959.1"/>
    </source>
</evidence>
<dbReference type="EMBL" id="SPPV01000055">
    <property type="protein sequence ID" value="TFU45731.1"/>
    <property type="molecule type" value="Genomic_DNA"/>
</dbReference>
<evidence type="ECO:0000313" key="3">
    <source>
        <dbReference type="Proteomes" id="UP000298073"/>
    </source>
</evidence>
<comment type="caution">
    <text evidence="2">The sequence shown here is derived from an EMBL/GenBank/DDBJ whole genome shotgun (WGS) entry which is preliminary data.</text>
</comment>
<dbReference type="GeneID" id="93046914"/>
<dbReference type="EMBL" id="BLLS01000067">
    <property type="protein sequence ID" value="GFH86959.1"/>
    <property type="molecule type" value="Genomic_DNA"/>
</dbReference>
<name>A0A7K3MFW0_9BACE</name>
<protein>
    <submittedName>
        <fullName evidence="2">Uncharacterized protein</fullName>
    </submittedName>
</protein>
<dbReference type="RefSeq" id="WP_135039155.1">
    <property type="nucleotide sequence ID" value="NZ_BLLS01000067.1"/>
</dbReference>
<dbReference type="Proteomes" id="UP000298073">
    <property type="component" value="Unassembled WGS sequence"/>
</dbReference>
<evidence type="ECO:0000313" key="4">
    <source>
        <dbReference type="Proteomes" id="UP000491181"/>
    </source>
</evidence>
<accession>A0A7K3MFW0</accession>
<evidence type="ECO:0000313" key="2">
    <source>
        <dbReference type="EMBL" id="TFU45731.1"/>
    </source>
</evidence>
<reference evidence="1 4" key="2">
    <citation type="journal article" date="2020" name="Microbiome">
        <title>Single-cell genomics of uncultured bacteria reveals dietary fiber responders in the mouse gut microbiota.</title>
        <authorList>
            <person name="Chijiiwa R."/>
            <person name="Hosokawa M."/>
            <person name="Kogawa M."/>
            <person name="Nishikawa Y."/>
            <person name="Ide K."/>
            <person name="Sakanashi C."/>
            <person name="Takahashi K."/>
            <person name="Takeyama H."/>
        </authorList>
    </citation>
    <scope>NUCLEOTIDE SEQUENCE [LARGE SCALE GENOMIC DNA]</scope>
    <source>
        <strain evidence="1">IMSAGC_001</strain>
    </source>
</reference>
<gene>
    <name evidence="2" type="ORF">E4T97_17865</name>
    <name evidence="1" type="ORF">IMSAGC001_02376</name>
</gene>
<proteinExistence type="predicted"/>
<reference evidence="2 3" key="1">
    <citation type="submission" date="2019-03" db="EMBL/GenBank/DDBJ databases">
        <title>Diversity of the mouse oral microbiome.</title>
        <authorList>
            <person name="Joseph S."/>
            <person name="Aduse-Opoku J."/>
            <person name="Curtis M."/>
            <person name="Wade W."/>
            <person name="Hashim A."/>
        </authorList>
    </citation>
    <scope>NUCLEOTIDE SEQUENCE [LARGE SCALE GENOMIC DNA]</scope>
    <source>
        <strain evidence="2 3">P2318</strain>
    </source>
</reference>
<sequence>MKTLIQNLTILVLLVCTVAVYPQGQNINEGSNDYDRSLKGLTIQEIRNAVYGVPTYFGREMLKHDIPVMRSLVEIKTPAVTPALYIDSLIYENILDAPLLDFPELLLKRFPFLIMHRLDATERIMEVMDSLALKKPNITKEEYWEILKRDYAQVIRRNFRIMYDTKLYKLYPYRKIGDIRHFREIFIASSYLPLQNNIPIEAKPYLERLGALPPDSLYFTKVKRRLIITH</sequence>
<dbReference type="Proteomes" id="UP000491181">
    <property type="component" value="Unassembled WGS sequence"/>
</dbReference>
<organism evidence="2 3">
    <name type="scientific">Bacteroides acidifaciens</name>
    <dbReference type="NCBI Taxonomy" id="85831"/>
    <lineage>
        <taxon>Bacteria</taxon>
        <taxon>Pseudomonadati</taxon>
        <taxon>Bacteroidota</taxon>
        <taxon>Bacteroidia</taxon>
        <taxon>Bacteroidales</taxon>
        <taxon>Bacteroidaceae</taxon>
        <taxon>Bacteroides</taxon>
    </lineage>
</organism>
<dbReference type="AlphaFoldDB" id="A0A7K3MFW0"/>